<gene>
    <name evidence="3" type="ORF">NIES267_41730</name>
</gene>
<dbReference type="SMART" id="SM00530">
    <property type="entry name" value="HTH_XRE"/>
    <property type="match status" value="1"/>
</dbReference>
<dbReference type="CDD" id="cd00093">
    <property type="entry name" value="HTH_XRE"/>
    <property type="match status" value="1"/>
</dbReference>
<dbReference type="InterPro" id="IPR010982">
    <property type="entry name" value="Lambda_DNA-bd_dom_sf"/>
</dbReference>
<keyword evidence="1" id="KW-1133">Transmembrane helix</keyword>
<dbReference type="OrthoDB" id="435943at2"/>
<accession>A0A1Z4LTV6</accession>
<evidence type="ECO:0000259" key="2">
    <source>
        <dbReference type="PROSITE" id="PS50943"/>
    </source>
</evidence>
<evidence type="ECO:0000256" key="1">
    <source>
        <dbReference type="SAM" id="Phobius"/>
    </source>
</evidence>
<keyword evidence="4" id="KW-1185">Reference proteome</keyword>
<evidence type="ECO:0000313" key="3">
    <source>
        <dbReference type="EMBL" id="BAY84677.1"/>
    </source>
</evidence>
<proteinExistence type="predicted"/>
<dbReference type="InterPro" id="IPR001387">
    <property type="entry name" value="Cro/C1-type_HTH"/>
</dbReference>
<dbReference type="Proteomes" id="UP000218418">
    <property type="component" value="Chromosome"/>
</dbReference>
<evidence type="ECO:0000313" key="4">
    <source>
        <dbReference type="Proteomes" id="UP000218418"/>
    </source>
</evidence>
<dbReference type="Pfam" id="PF01381">
    <property type="entry name" value="HTH_3"/>
    <property type="match status" value="1"/>
</dbReference>
<feature type="transmembrane region" description="Helical" evidence="1">
    <location>
        <begin position="195"/>
        <end position="214"/>
    </location>
</feature>
<organism evidence="3 4">
    <name type="scientific">Calothrix parasitica NIES-267</name>
    <dbReference type="NCBI Taxonomy" id="1973488"/>
    <lineage>
        <taxon>Bacteria</taxon>
        <taxon>Bacillati</taxon>
        <taxon>Cyanobacteriota</taxon>
        <taxon>Cyanophyceae</taxon>
        <taxon>Nostocales</taxon>
        <taxon>Calotrichaceae</taxon>
        <taxon>Calothrix</taxon>
    </lineage>
</organism>
<reference evidence="3 4" key="1">
    <citation type="submission" date="2017-06" db="EMBL/GenBank/DDBJ databases">
        <title>Genome sequencing of cyanobaciteial culture collection at National Institute for Environmental Studies (NIES).</title>
        <authorList>
            <person name="Hirose Y."/>
            <person name="Shimura Y."/>
            <person name="Fujisawa T."/>
            <person name="Nakamura Y."/>
            <person name="Kawachi M."/>
        </authorList>
    </citation>
    <scope>NUCLEOTIDE SEQUENCE [LARGE SCALE GENOMIC DNA]</scope>
    <source>
        <strain evidence="3 4">NIES-267</strain>
    </source>
</reference>
<dbReference type="AlphaFoldDB" id="A0A1Z4LTV6"/>
<keyword evidence="1" id="KW-0812">Transmembrane</keyword>
<name>A0A1Z4LTV6_9CYAN</name>
<dbReference type="SUPFAM" id="SSF47413">
    <property type="entry name" value="lambda repressor-like DNA-binding domains"/>
    <property type="match status" value="1"/>
</dbReference>
<dbReference type="PROSITE" id="PS50943">
    <property type="entry name" value="HTH_CROC1"/>
    <property type="match status" value="1"/>
</dbReference>
<sequence>MPQNSVKIANDEAEQKAGKVLKSKGLNQTKLAKKLNIAKSTVSNFFNNKPIEAENFRNICDELGLDYYEMAGNKPISNSSTETENTKTTNIDEPVKTVKDSINWHSVCRVTLEQQCRTTSNHLMQEESAKKNIKQIYVPLGLVGKKKQDKLQKINFSPDSGTSLYEPQHEIEQRFEHEAFLTQILENGEGKINRLILVYIFIFYFVLIFVMLFHTF</sequence>
<dbReference type="EMBL" id="AP018227">
    <property type="protein sequence ID" value="BAY84677.1"/>
    <property type="molecule type" value="Genomic_DNA"/>
</dbReference>
<feature type="domain" description="HTH cro/C1-type" evidence="2">
    <location>
        <begin position="22"/>
        <end position="70"/>
    </location>
</feature>
<dbReference type="GO" id="GO:0003677">
    <property type="term" value="F:DNA binding"/>
    <property type="evidence" value="ECO:0007669"/>
    <property type="project" value="InterPro"/>
</dbReference>
<protein>
    <recommendedName>
        <fullName evidence="2">HTH cro/C1-type domain-containing protein</fullName>
    </recommendedName>
</protein>
<dbReference type="Gene3D" id="1.10.260.40">
    <property type="entry name" value="lambda repressor-like DNA-binding domains"/>
    <property type="match status" value="1"/>
</dbReference>
<keyword evidence="1" id="KW-0472">Membrane</keyword>